<evidence type="ECO:0000256" key="7">
    <source>
        <dbReference type="SAM" id="MobiDB-lite"/>
    </source>
</evidence>
<dbReference type="EMBL" id="JADGIZ020000006">
    <property type="protein sequence ID" value="KAL2918570.1"/>
    <property type="molecule type" value="Genomic_DNA"/>
</dbReference>
<feature type="compositionally biased region" description="Low complexity" evidence="7">
    <location>
        <begin position="762"/>
        <end position="774"/>
    </location>
</feature>
<dbReference type="SMART" id="SM00098">
    <property type="entry name" value="alkPPc"/>
    <property type="match status" value="1"/>
</dbReference>
<name>A0ABR4NGH9_9FUNG</name>
<feature type="compositionally biased region" description="Acidic residues" evidence="7">
    <location>
        <begin position="904"/>
        <end position="922"/>
    </location>
</feature>
<dbReference type="InterPro" id="IPR013136">
    <property type="entry name" value="WSTF_Acf1_Cbp146"/>
</dbReference>
<keyword evidence="10" id="KW-1185">Reference proteome</keyword>
<evidence type="ECO:0000256" key="6">
    <source>
        <dbReference type="SAM" id="Coils"/>
    </source>
</evidence>
<dbReference type="Pfam" id="PF02791">
    <property type="entry name" value="DDT"/>
    <property type="match status" value="1"/>
</dbReference>
<reference evidence="9 10" key="1">
    <citation type="submission" date="2023-09" db="EMBL/GenBank/DDBJ databases">
        <title>Pangenome analysis of Batrachochytrium dendrobatidis and related Chytrids.</title>
        <authorList>
            <person name="Yacoub M.N."/>
            <person name="Stajich J.E."/>
            <person name="James T.Y."/>
        </authorList>
    </citation>
    <scope>NUCLEOTIDE SEQUENCE [LARGE SCALE GENOMIC DNA]</scope>
    <source>
        <strain evidence="9 10">JEL0888</strain>
    </source>
</reference>
<feature type="region of interest" description="Disordered" evidence="7">
    <location>
        <begin position="478"/>
        <end position="514"/>
    </location>
</feature>
<dbReference type="Pfam" id="PF15613">
    <property type="entry name" value="WSD"/>
    <property type="match status" value="1"/>
</dbReference>
<dbReference type="Pfam" id="PF10537">
    <property type="entry name" value="WAC_Acf1_DNA_bd"/>
    <property type="match status" value="1"/>
</dbReference>
<dbReference type="PRINTS" id="PR00113">
    <property type="entry name" value="ALKPHPHTASE"/>
</dbReference>
<feature type="compositionally biased region" description="Basic and acidic residues" evidence="7">
    <location>
        <begin position="934"/>
        <end position="961"/>
    </location>
</feature>
<dbReference type="PANTHER" id="PTHR32075">
    <property type="entry name" value="ISWI CHROMATIN-REMODELING COMPLEX SUBUNIT YPL216W-RELATED"/>
    <property type="match status" value="1"/>
</dbReference>
<feature type="compositionally biased region" description="Basic and acidic residues" evidence="7">
    <location>
        <begin position="291"/>
        <end position="303"/>
    </location>
</feature>
<evidence type="ECO:0000256" key="1">
    <source>
        <dbReference type="ARBA" id="ARBA00004123"/>
    </source>
</evidence>
<evidence type="ECO:0000259" key="8">
    <source>
        <dbReference type="PROSITE" id="PS51136"/>
    </source>
</evidence>
<feature type="coiled-coil region" evidence="6">
    <location>
        <begin position="856"/>
        <end position="890"/>
    </location>
</feature>
<evidence type="ECO:0000256" key="3">
    <source>
        <dbReference type="ARBA" id="ARBA00023242"/>
    </source>
</evidence>
<dbReference type="Proteomes" id="UP001527925">
    <property type="component" value="Unassembled WGS sequence"/>
</dbReference>
<proteinExistence type="inferred from homology"/>
<dbReference type="SUPFAM" id="SSF53649">
    <property type="entry name" value="Alkaline phosphatase-like"/>
    <property type="match status" value="1"/>
</dbReference>
<protein>
    <recommendedName>
        <fullName evidence="2">alkaline phosphatase</fullName>
        <ecNumber evidence="2">3.1.3.1</ecNumber>
    </recommendedName>
</protein>
<accession>A0ABR4NGH9</accession>
<gene>
    <name evidence="9" type="ORF">HK105_201971</name>
</gene>
<feature type="domain" description="WAC" evidence="8">
    <location>
        <begin position="25"/>
        <end position="133"/>
    </location>
</feature>
<evidence type="ECO:0000313" key="9">
    <source>
        <dbReference type="EMBL" id="KAL2918570.1"/>
    </source>
</evidence>
<feature type="region of interest" description="Disordered" evidence="7">
    <location>
        <begin position="891"/>
        <end position="961"/>
    </location>
</feature>
<evidence type="ECO:0000256" key="4">
    <source>
        <dbReference type="PROSITE-ProRule" id="PRU00475"/>
    </source>
</evidence>
<dbReference type="InterPro" id="IPR028941">
    <property type="entry name" value="WHIM2_dom"/>
</dbReference>
<comment type="caution">
    <text evidence="9">The sequence shown here is derived from an EMBL/GenBank/DDBJ whole genome shotgun (WGS) entry which is preliminary data.</text>
</comment>
<feature type="compositionally biased region" description="Acidic residues" evidence="7">
    <location>
        <begin position="685"/>
        <end position="729"/>
    </location>
</feature>
<dbReference type="PROSITE" id="PS51136">
    <property type="entry name" value="WAC"/>
    <property type="match status" value="1"/>
</dbReference>
<organism evidence="9 10">
    <name type="scientific">Polyrhizophydium stewartii</name>
    <dbReference type="NCBI Taxonomy" id="2732419"/>
    <lineage>
        <taxon>Eukaryota</taxon>
        <taxon>Fungi</taxon>
        <taxon>Fungi incertae sedis</taxon>
        <taxon>Chytridiomycota</taxon>
        <taxon>Chytridiomycota incertae sedis</taxon>
        <taxon>Chytridiomycetes</taxon>
        <taxon>Rhizophydiales</taxon>
        <taxon>Rhizophydiales incertae sedis</taxon>
        <taxon>Polyrhizophydium</taxon>
    </lineage>
</organism>
<feature type="region of interest" description="Disordered" evidence="7">
    <location>
        <begin position="650"/>
        <end position="804"/>
    </location>
</feature>
<comment type="subcellular location">
    <subcellularLocation>
        <location evidence="1 4">Nucleus</location>
    </subcellularLocation>
</comment>
<evidence type="ECO:0000313" key="10">
    <source>
        <dbReference type="Proteomes" id="UP001527925"/>
    </source>
</evidence>
<evidence type="ECO:0000256" key="5">
    <source>
        <dbReference type="RuleBase" id="RU003946"/>
    </source>
</evidence>
<feature type="region of interest" description="Disordered" evidence="7">
    <location>
        <begin position="573"/>
        <end position="601"/>
    </location>
</feature>
<comment type="similarity">
    <text evidence="5">Belongs to the alkaline phosphatase family.</text>
</comment>
<dbReference type="PANTHER" id="PTHR32075:SF6">
    <property type="entry name" value="ISWI CHROMATIN-REMODELING COMPLEX SUBUNIT YPL216W-RELATED"/>
    <property type="match status" value="1"/>
</dbReference>
<dbReference type="Pfam" id="PF00245">
    <property type="entry name" value="Alk_phosphatase"/>
    <property type="match status" value="1"/>
</dbReference>
<dbReference type="InterPro" id="IPR018501">
    <property type="entry name" value="DDT_dom"/>
</dbReference>
<dbReference type="InterPro" id="IPR017850">
    <property type="entry name" value="Alkaline_phosphatase_core_sf"/>
</dbReference>
<keyword evidence="3 4" id="KW-0539">Nucleus</keyword>
<keyword evidence="6" id="KW-0175">Coiled coil</keyword>
<feature type="region of interest" description="Disordered" evidence="7">
    <location>
        <begin position="291"/>
        <end position="313"/>
    </location>
</feature>
<sequence length="1842" mass="201832">MPHIRRRPVEYAPPPPPEAVQDPNTPVFLIDFTGEIFLTYDEYYARISLYRRKIWACETTGRIGMTFVEALESERTAKVKIGQRFPRVWNRPALERIHFNQLTLNELIDDVYEFFRVHHYPGEIIHYSATNDRTSFVKAELLEELPPRPVGTRSSISAADMAETSDAAIDADGSDGPDPLVADDSPAPVASAASLAQAKGNAQDKRRSERMFRIRTLTTPEEVLDVPIFRIRRDRLALSKQTIKKYIREVAAKDTWIGAPWYVKPELVKKYGLPESPPEELQQILDRRNGKLVPDKPKVDQRKKLMGTSDGRRDAPVSFPIDDTYLFEPRFQRGPAASANAVGDEGGEGAAAAGTIGRPMPSFDFGAIPPTHVLRLITIWNFATIYSEMLNIAPFTFAELCESLEFSGPGSPPTLLEELFSGITWFACREWSRGFDPMTGMHPQIKPLPEIAGVSPEAPVAASDETAAGAVAAVSNGKTPLKVEDDDGTQSVKAAEEKHENEHDERQAPSEMDESMQVDAVQRMHAVAKPRLQLEDVNPVVLTALRAYFDLTEDERVAVDQWYGWYPGKWAREPAAQQQPSPHKRVRTSRTGSAPVADLPRQRANDRLRAWEVALAGLIKDVLDAEVRPGSTDAESGLKWRLLAMLLAGHGSAPSSPARESSARNDDMDEGDNASAGASVMLGDENGDENGDGDYDDGENEDGDGDDVDGEGDGDEDDSDGDNEDEGSVDEIVSFRGRTSGSSRKRSKIDDSDEDDWAPAQTTRTTRSARSLRSGTPPARPVVTASGRQSRSAPTFAAEQSVATTATTSRGVRNLDVGDESFDRLCRAARAGFSSISAADRVALLALIIDECLAGSEELRQRRERAIDLAIELRKERREIARERKRLTVQMLEFDQPGASGNGDEVDNDGSDGESGSDSDDEAVSRHMSRVQKLRIEQQKREMEERRRQDELQRQREQSKELRAKIDERRKLEERDRQLQRRARIIDHLLRIEYAAVRLRPLGRDRFHNRYWWFDGGFGAYPFDAVTQGIDASGRAAKGTPAPEPEPEAGRLEYSSGRLFVEEFGLDEEAMRLISGDGAIGDGSGSGAGGDGDEGDGAAVVVYKQPPLNEREDVRRARLGLVEGRWGYYSTPEQIGQLVTWLDARGVRELGLLSNLGAVRELTDNAMLGGLFVAALAAVAASAQVSPSTPEVGQTTRYRAAPRGSLLSVVPVDGAEFIANQHFDISIELHNVASTVAPDLSGLQATINGQPLEQFFSKKFASAEAWNFTYFADSPSRDAKKSTNVAAARLALRSVKLAKVGDYKLSLKAGNQSVDATWTVRKIGGRKTKNLVLFIADGTSPAMISAARYLSRATKFGKFGSNFLEIEKLGTIGKIATNGIDAIITDSANSAAAYLTGQKGWVNGLNVYSDTSADTLDDPKVETLAEYIRNNRPGMCVGVVTTAGIHDATPAAVYAHTRRRGDLNIITDQLINPFNHNNISWDPKPVAPEVIFGGGGATFCPKSSGTVCSSTVDYYALFKSQGYNVVKSKTELEAADSTNPILGIFSAKHMDTWYDRALHKDNLKVNPNSHPDGKGSAVDQPGLELMTKHAIEVLSNSKRCSDGFFLMSEAAAVDKAMHPMDYDRGLADLLELDRTVKATKEWAQAHGDNTGIIVTADHSQAFDVYGSVDTQYLNSLPNDDSSVLGTDTAGLQVLKHLAIGEYENSGWIDLVTDETGMPTKWNGRYRLASGKADGLNVEENWQIRDVPANVNPLSRNGVVADSALTAKFGIGSIYRADPNEPHGVRRAPLNPLTDETSVHSLNAVDIYCYGPWNWRLHCAKVMDNTELFFVMAEALGLGNDKC</sequence>
<dbReference type="EC" id="3.1.3.1" evidence="2"/>
<dbReference type="InterPro" id="IPR001952">
    <property type="entry name" value="Alkaline_phosphatase"/>
</dbReference>
<dbReference type="CDD" id="cd16012">
    <property type="entry name" value="ALP"/>
    <property type="match status" value="1"/>
</dbReference>
<dbReference type="Gene3D" id="3.40.720.10">
    <property type="entry name" value="Alkaline Phosphatase, subunit A"/>
    <property type="match status" value="1"/>
</dbReference>
<feature type="compositionally biased region" description="Basic and acidic residues" evidence="7">
    <location>
        <begin position="494"/>
        <end position="508"/>
    </location>
</feature>
<evidence type="ECO:0000256" key="2">
    <source>
        <dbReference type="ARBA" id="ARBA00012647"/>
    </source>
</evidence>